<evidence type="ECO:0000313" key="2">
    <source>
        <dbReference type="Proteomes" id="UP001238088"/>
    </source>
</evidence>
<sequence length="56" mass="6497">MKHLRIRPIRREDAISINKIRRQPSVINHTMSFSSERMSATEAYIESLGTDEHSSL</sequence>
<accession>A0ABU0AP83</accession>
<keyword evidence="2" id="KW-1185">Reference proteome</keyword>
<organism evidence="1 2">
    <name type="scientific">Cytobacillus purgationiresistens</name>
    <dbReference type="NCBI Taxonomy" id="863449"/>
    <lineage>
        <taxon>Bacteria</taxon>
        <taxon>Bacillati</taxon>
        <taxon>Bacillota</taxon>
        <taxon>Bacilli</taxon>
        <taxon>Bacillales</taxon>
        <taxon>Bacillaceae</taxon>
        <taxon>Cytobacillus</taxon>
    </lineage>
</organism>
<dbReference type="Proteomes" id="UP001238088">
    <property type="component" value="Unassembled WGS sequence"/>
</dbReference>
<reference evidence="1 2" key="1">
    <citation type="submission" date="2023-07" db="EMBL/GenBank/DDBJ databases">
        <title>Genomic Encyclopedia of Type Strains, Phase IV (KMG-IV): sequencing the most valuable type-strain genomes for metagenomic binning, comparative biology and taxonomic classification.</title>
        <authorList>
            <person name="Goeker M."/>
        </authorList>
    </citation>
    <scope>NUCLEOTIDE SEQUENCE [LARGE SCALE GENOMIC DNA]</scope>
    <source>
        <strain evidence="1 2">DSM 23494</strain>
    </source>
</reference>
<protein>
    <recommendedName>
        <fullName evidence="3">GNAT family N-acetyltransferase</fullName>
    </recommendedName>
</protein>
<name>A0ABU0AP83_9BACI</name>
<evidence type="ECO:0000313" key="1">
    <source>
        <dbReference type="EMBL" id="MDQ0272674.1"/>
    </source>
</evidence>
<dbReference type="RefSeq" id="WP_307478092.1">
    <property type="nucleotide sequence ID" value="NZ_JAUSUB010000026.1"/>
</dbReference>
<dbReference type="EMBL" id="JAUSUB010000026">
    <property type="protein sequence ID" value="MDQ0272674.1"/>
    <property type="molecule type" value="Genomic_DNA"/>
</dbReference>
<evidence type="ECO:0008006" key="3">
    <source>
        <dbReference type="Google" id="ProtNLM"/>
    </source>
</evidence>
<proteinExistence type="predicted"/>
<gene>
    <name evidence="1" type="ORF">J2S17_004567</name>
</gene>
<comment type="caution">
    <text evidence="1">The sequence shown here is derived from an EMBL/GenBank/DDBJ whole genome shotgun (WGS) entry which is preliminary data.</text>
</comment>